<dbReference type="InParanoid" id="D2VFI1"/>
<dbReference type="PANTHER" id="PTHR20902">
    <property type="entry name" value="41-2 PROTEIN ANTIGEN-RELATED"/>
    <property type="match status" value="1"/>
</dbReference>
<dbReference type="KEGG" id="ngr:NAEGRDRAFT_4684"/>
<dbReference type="InterPro" id="IPR007194">
    <property type="entry name" value="TRAPP_component"/>
</dbReference>
<comment type="similarity">
    <text evidence="3">Belongs to the TRAPP small subunits family. BET3 subfamily.</text>
</comment>
<dbReference type="Gene3D" id="3.30.1380.20">
    <property type="entry name" value="Trafficking protein particle complex subunit 3"/>
    <property type="match status" value="1"/>
</dbReference>
<keyword evidence="4" id="KW-0813">Transport</keyword>
<evidence type="ECO:0000256" key="5">
    <source>
        <dbReference type="ARBA" id="ARBA00022824"/>
    </source>
</evidence>
<dbReference type="OMA" id="YMVKFDD"/>
<name>D2VFI1_NAEGR</name>
<dbReference type="eggNOG" id="KOG3315">
    <property type="taxonomic scope" value="Eukaryota"/>
</dbReference>
<evidence type="ECO:0000256" key="1">
    <source>
        <dbReference type="ARBA" id="ARBA00004240"/>
    </source>
</evidence>
<dbReference type="Pfam" id="PF04051">
    <property type="entry name" value="TRAPP"/>
    <property type="match status" value="1"/>
</dbReference>
<evidence type="ECO:0000256" key="4">
    <source>
        <dbReference type="ARBA" id="ARBA00022448"/>
    </source>
</evidence>
<dbReference type="InterPro" id="IPR024096">
    <property type="entry name" value="NO_sig/Golgi_transp_ligand-bd"/>
</dbReference>
<keyword evidence="5" id="KW-0256">Endoplasmic reticulum</keyword>
<protein>
    <submittedName>
        <fullName evidence="8">Predicted protein</fullName>
    </submittedName>
</protein>
<proteinExistence type="inferred from homology"/>
<keyword evidence="6" id="KW-0931">ER-Golgi transport</keyword>
<dbReference type="RefSeq" id="XP_002677213.1">
    <property type="nucleotide sequence ID" value="XM_002677167.1"/>
</dbReference>
<dbReference type="AlphaFoldDB" id="D2VFI1"/>
<dbReference type="GO" id="GO:0005783">
    <property type="term" value="C:endoplasmic reticulum"/>
    <property type="evidence" value="ECO:0007669"/>
    <property type="project" value="UniProtKB-SubCell"/>
</dbReference>
<dbReference type="EMBL" id="GG738868">
    <property type="protein sequence ID" value="EFC44469.1"/>
    <property type="molecule type" value="Genomic_DNA"/>
</dbReference>
<evidence type="ECO:0000313" key="8">
    <source>
        <dbReference type="EMBL" id="EFC44469.1"/>
    </source>
</evidence>
<feature type="non-terminal residue" evidence="8">
    <location>
        <position position="1"/>
    </location>
</feature>
<keyword evidence="7" id="KW-0333">Golgi apparatus</keyword>
<dbReference type="STRING" id="5762.D2VFI1"/>
<accession>D2VFI1</accession>
<dbReference type="VEuPathDB" id="AmoebaDB:NAEGRDRAFT_4684"/>
<evidence type="ECO:0000256" key="2">
    <source>
        <dbReference type="ARBA" id="ARBA00004555"/>
    </source>
</evidence>
<dbReference type="GO" id="GO:1990070">
    <property type="term" value="C:TRAPPI protein complex"/>
    <property type="evidence" value="ECO:0007669"/>
    <property type="project" value="TreeGrafter"/>
</dbReference>
<organism evidence="9">
    <name type="scientific">Naegleria gruberi</name>
    <name type="common">Amoeba</name>
    <dbReference type="NCBI Taxonomy" id="5762"/>
    <lineage>
        <taxon>Eukaryota</taxon>
        <taxon>Discoba</taxon>
        <taxon>Heterolobosea</taxon>
        <taxon>Tetramitia</taxon>
        <taxon>Eutetramitia</taxon>
        <taxon>Vahlkampfiidae</taxon>
        <taxon>Naegleria</taxon>
    </lineage>
</organism>
<dbReference type="PIRSF" id="PIRSF017479">
    <property type="entry name" value="TRAPP_I_complex_Trs31"/>
    <property type="match status" value="1"/>
</dbReference>
<dbReference type="SUPFAM" id="SSF111126">
    <property type="entry name" value="Ligand-binding domain in the NO signalling and Golgi transport"/>
    <property type="match status" value="1"/>
</dbReference>
<sequence length="152" mass="17384">ILDQNLIRQKKEVSEPAFSFLFAEVVQYCQSRVNDVNELHEKLLQLGMPIGQRLLELCVLRDKNSKREIKVPNMLGFIGNTMWKCLFGRIVTTIEKAAAIPGENKIITRCRYMIYEKEPLETKFISPPRDMNVQCAYFSAGIIKGALNAADF</sequence>
<dbReference type="PANTHER" id="PTHR20902:SF0">
    <property type="entry name" value="TRAFFICKING PROTEIN PARTICLE COMPLEX SUBUNIT 5"/>
    <property type="match status" value="1"/>
</dbReference>
<dbReference type="FunCoup" id="D2VFI1">
    <property type="interactions" value="174"/>
</dbReference>
<dbReference type="OrthoDB" id="10254842at2759"/>
<dbReference type="GO" id="GO:1990071">
    <property type="term" value="C:TRAPPII protein complex"/>
    <property type="evidence" value="ECO:0007669"/>
    <property type="project" value="TreeGrafter"/>
</dbReference>
<dbReference type="CDD" id="cd14943">
    <property type="entry name" value="TRAPPC5_Trs31"/>
    <property type="match status" value="1"/>
</dbReference>
<dbReference type="InterPro" id="IPR016696">
    <property type="entry name" value="TRAPP-I_su5"/>
</dbReference>
<dbReference type="GO" id="GO:0006888">
    <property type="term" value="P:endoplasmic reticulum to Golgi vesicle-mediated transport"/>
    <property type="evidence" value="ECO:0007669"/>
    <property type="project" value="TreeGrafter"/>
</dbReference>
<dbReference type="Proteomes" id="UP000006671">
    <property type="component" value="Unassembled WGS sequence"/>
</dbReference>
<reference evidence="8 9" key="1">
    <citation type="journal article" date="2010" name="Cell">
        <title>The genome of Naegleria gruberi illuminates early eukaryotic versatility.</title>
        <authorList>
            <person name="Fritz-Laylin L.K."/>
            <person name="Prochnik S.E."/>
            <person name="Ginger M.L."/>
            <person name="Dacks J.B."/>
            <person name="Carpenter M.L."/>
            <person name="Field M.C."/>
            <person name="Kuo A."/>
            <person name="Paredez A."/>
            <person name="Chapman J."/>
            <person name="Pham J."/>
            <person name="Shu S."/>
            <person name="Neupane R."/>
            <person name="Cipriano M."/>
            <person name="Mancuso J."/>
            <person name="Tu H."/>
            <person name="Salamov A."/>
            <person name="Lindquist E."/>
            <person name="Shapiro H."/>
            <person name="Lucas S."/>
            <person name="Grigoriev I.V."/>
            <person name="Cande W.Z."/>
            <person name="Fulton C."/>
            <person name="Rokhsar D.S."/>
            <person name="Dawson S.C."/>
        </authorList>
    </citation>
    <scope>NUCLEOTIDE SEQUENCE [LARGE SCALE GENOMIC DNA]</scope>
    <source>
        <strain evidence="8 9">NEG-M</strain>
    </source>
</reference>
<dbReference type="GeneID" id="8853357"/>
<keyword evidence="9" id="KW-1185">Reference proteome</keyword>
<gene>
    <name evidence="8" type="ORF">NAEGRDRAFT_4684</name>
</gene>
<evidence type="ECO:0000256" key="7">
    <source>
        <dbReference type="ARBA" id="ARBA00023034"/>
    </source>
</evidence>
<dbReference type="GO" id="GO:1990072">
    <property type="term" value="C:TRAPPIII protein complex"/>
    <property type="evidence" value="ECO:0007669"/>
    <property type="project" value="TreeGrafter"/>
</dbReference>
<evidence type="ECO:0000256" key="6">
    <source>
        <dbReference type="ARBA" id="ARBA00022892"/>
    </source>
</evidence>
<comment type="subcellular location">
    <subcellularLocation>
        <location evidence="1">Endoplasmic reticulum</location>
    </subcellularLocation>
    <subcellularLocation>
        <location evidence="2">Golgi apparatus</location>
    </subcellularLocation>
</comment>
<feature type="non-terminal residue" evidence="8">
    <location>
        <position position="152"/>
    </location>
</feature>
<evidence type="ECO:0000313" key="9">
    <source>
        <dbReference type="Proteomes" id="UP000006671"/>
    </source>
</evidence>
<evidence type="ECO:0000256" key="3">
    <source>
        <dbReference type="ARBA" id="ARBA00006218"/>
    </source>
</evidence>